<comment type="caution">
    <text evidence="1">The sequence shown here is derived from an EMBL/GenBank/DDBJ whole genome shotgun (WGS) entry which is preliminary data.</text>
</comment>
<dbReference type="EMBL" id="JAQQWM010000004">
    <property type="protein sequence ID" value="KAK8067750.1"/>
    <property type="molecule type" value="Genomic_DNA"/>
</dbReference>
<name>A0ABR1V964_9PEZI</name>
<keyword evidence="2" id="KW-1185">Reference proteome</keyword>
<evidence type="ECO:0000313" key="2">
    <source>
        <dbReference type="Proteomes" id="UP001446871"/>
    </source>
</evidence>
<organism evidence="1 2">
    <name type="scientific">Apiospora saccharicola</name>
    <dbReference type="NCBI Taxonomy" id="335842"/>
    <lineage>
        <taxon>Eukaryota</taxon>
        <taxon>Fungi</taxon>
        <taxon>Dikarya</taxon>
        <taxon>Ascomycota</taxon>
        <taxon>Pezizomycotina</taxon>
        <taxon>Sordariomycetes</taxon>
        <taxon>Xylariomycetidae</taxon>
        <taxon>Amphisphaeriales</taxon>
        <taxon>Apiosporaceae</taxon>
        <taxon>Apiospora</taxon>
    </lineage>
</organism>
<proteinExistence type="predicted"/>
<gene>
    <name evidence="1" type="ORF">PG996_006862</name>
</gene>
<accession>A0ABR1V964</accession>
<evidence type="ECO:0000313" key="1">
    <source>
        <dbReference type="EMBL" id="KAK8067750.1"/>
    </source>
</evidence>
<protein>
    <recommendedName>
        <fullName evidence="3">Pea pathogenicity protein</fullName>
    </recommendedName>
</protein>
<dbReference type="Proteomes" id="UP001446871">
    <property type="component" value="Unassembled WGS sequence"/>
</dbReference>
<sequence>MASVEDVIPKIRKELCDDSLRSRIPAWGPAPKSEEGLGFTRSWTDAVSKTIGSTRHYITCDGSLNDQHQCLGRWS</sequence>
<reference evidence="1 2" key="1">
    <citation type="submission" date="2023-01" db="EMBL/GenBank/DDBJ databases">
        <title>Analysis of 21 Apiospora genomes using comparative genomics revels a genus with tremendous synthesis potential of carbohydrate active enzymes and secondary metabolites.</title>
        <authorList>
            <person name="Sorensen T."/>
        </authorList>
    </citation>
    <scope>NUCLEOTIDE SEQUENCE [LARGE SCALE GENOMIC DNA]</scope>
    <source>
        <strain evidence="1 2">CBS 83171</strain>
    </source>
</reference>
<evidence type="ECO:0008006" key="3">
    <source>
        <dbReference type="Google" id="ProtNLM"/>
    </source>
</evidence>